<dbReference type="RefSeq" id="WP_152430563.1">
    <property type="nucleotide sequence ID" value="NZ_CBCSDK010000004.1"/>
</dbReference>
<dbReference type="Proteomes" id="UP000326936">
    <property type="component" value="Chromosome"/>
</dbReference>
<dbReference type="SUPFAM" id="SSF143410">
    <property type="entry name" value="DOPA-like"/>
    <property type="match status" value="1"/>
</dbReference>
<dbReference type="InterPro" id="IPR014980">
    <property type="entry name" value="DOPA_dioxygen"/>
</dbReference>
<dbReference type="Gene3D" id="3.30.70.1240">
    <property type="entry name" value="DOPA-like domains"/>
    <property type="match status" value="1"/>
</dbReference>
<accession>A0A5P9CJF8</accession>
<evidence type="ECO:0000313" key="1">
    <source>
        <dbReference type="EMBL" id="QFT26410.1"/>
    </source>
</evidence>
<protein>
    <submittedName>
        <fullName evidence="1">Dopa 4,5-dioxygenase family</fullName>
    </submittedName>
</protein>
<dbReference type="EMBL" id="CP045350">
    <property type="protein sequence ID" value="QFT26410.1"/>
    <property type="molecule type" value="Genomic_DNA"/>
</dbReference>
<keyword evidence="2" id="KW-1185">Reference proteome</keyword>
<dbReference type="KEGG" id="vaq:FIV01_08220"/>
<evidence type="ECO:0000313" key="2">
    <source>
        <dbReference type="Proteomes" id="UP000326936"/>
    </source>
</evidence>
<organism evidence="1 2">
    <name type="scientific">Vibrio aquimaris</name>
    <dbReference type="NCBI Taxonomy" id="2587862"/>
    <lineage>
        <taxon>Bacteria</taxon>
        <taxon>Pseudomonadati</taxon>
        <taxon>Pseudomonadota</taxon>
        <taxon>Gammaproteobacteria</taxon>
        <taxon>Vibrionales</taxon>
        <taxon>Vibrionaceae</taxon>
        <taxon>Vibrio</taxon>
    </lineage>
</organism>
<gene>
    <name evidence="1" type="ORF">FIV01_08220</name>
</gene>
<keyword evidence="1" id="KW-0223">Dioxygenase</keyword>
<reference evidence="1 2" key="1">
    <citation type="submission" date="2019-10" db="EMBL/GenBank/DDBJ databases">
        <title>Complete genome sequence of Vibrio sp. strain THAF100, isolated from non-filtered water from the water column of tank 6 of a marine aquarium containing stony-coral fragments. Water maintained at 26 degree C.</title>
        <authorList>
            <person name="Ruckert C."/>
            <person name="Franco A."/>
            <person name="Kalinowski J."/>
            <person name="Glaeser S."/>
        </authorList>
    </citation>
    <scope>NUCLEOTIDE SEQUENCE [LARGE SCALE GENOMIC DNA]</scope>
    <source>
        <strain evidence="1 2">THAF100</strain>
    </source>
</reference>
<keyword evidence="1" id="KW-0560">Oxidoreductase</keyword>
<dbReference type="InterPro" id="IPR023389">
    <property type="entry name" value="DOPA-like_sf"/>
</dbReference>
<dbReference type="Pfam" id="PF08883">
    <property type="entry name" value="DOPA_dioxygen"/>
    <property type="match status" value="1"/>
</dbReference>
<proteinExistence type="predicted"/>
<dbReference type="PANTHER" id="PTHR36423">
    <property type="entry name" value="AFR070WP"/>
    <property type="match status" value="1"/>
</dbReference>
<dbReference type="PIRSF" id="PIRSF028139">
    <property type="entry name" value="DOPA-diox_rel_Mll2280"/>
    <property type="match status" value="1"/>
</dbReference>
<dbReference type="AlphaFoldDB" id="A0A5P9CJF8"/>
<sequence length="115" mass="13141">MTFPTNIHQSYHAHVYFDDKTSDFAAQLRSKITQDFTLAVGRFHQKLVGPHTMWSFSISFEKADFERLIPWLDNARGGLSILVHAVTGDDITDHTEYAYWLGKPVELNLSALDNN</sequence>
<name>A0A5P9CJF8_9VIBR</name>
<dbReference type="PANTHER" id="PTHR36423:SF2">
    <property type="entry name" value="AFR070WP"/>
    <property type="match status" value="1"/>
</dbReference>
<dbReference type="GO" id="GO:0051213">
    <property type="term" value="F:dioxygenase activity"/>
    <property type="evidence" value="ECO:0007669"/>
    <property type="project" value="UniProtKB-KW"/>
</dbReference>
<dbReference type="OrthoDB" id="572228at2"/>